<dbReference type="KEGG" id="vg:22974494"/>
<dbReference type="GeneID" id="22974494"/>
<reference evidence="1 2" key="1">
    <citation type="journal article" date="2013" name="J. Invertebr. Pathol.">
        <title>Pseudoplusia includens single nucleopolyhedrovirus: genetic diversity, phylogeny and hypervariability of the pif-2 gene.</title>
        <authorList>
            <person name="Craveiro S.R."/>
            <person name="Melo F.L."/>
            <person name="Ribeiro Z.M."/>
            <person name="Ribeiro B.M."/>
            <person name="Bao S.N."/>
            <person name="Inglis P.W."/>
            <person name="Castro M.E."/>
        </authorList>
    </citation>
    <scope>NUCLEOTIDE SEQUENCE [LARGE SCALE GENOMIC DNA]</scope>
</reference>
<dbReference type="EMBL" id="KJ631622">
    <property type="protein sequence ID" value="AJD80817.1"/>
    <property type="molecule type" value="Genomic_DNA"/>
</dbReference>
<dbReference type="GO" id="GO:0019028">
    <property type="term" value="C:viral capsid"/>
    <property type="evidence" value="ECO:0007669"/>
    <property type="project" value="InterPro"/>
</dbReference>
<evidence type="ECO:0000313" key="2">
    <source>
        <dbReference type="Proteomes" id="UP000203835"/>
    </source>
</evidence>
<dbReference type="Proteomes" id="UP000203835">
    <property type="component" value="Segment"/>
</dbReference>
<proteinExistence type="predicted"/>
<protein>
    <submittedName>
        <fullName evidence="1">p24</fullName>
    </submittedName>
</protein>
<accession>A0A0B4ZWH0</accession>
<evidence type="ECO:0000313" key="1">
    <source>
        <dbReference type="EMBL" id="AJD80817.1"/>
    </source>
</evidence>
<dbReference type="Pfam" id="PF05073">
    <property type="entry name" value="Baculo_p24"/>
    <property type="match status" value="1"/>
</dbReference>
<gene>
    <name evidence="1" type="primary">ORF-127</name>
</gene>
<organism evidence="1 2">
    <name type="scientific">Pseudoplusia includens SNPV IE</name>
    <dbReference type="NCBI Taxonomy" id="1592335"/>
    <lineage>
        <taxon>Viruses</taxon>
        <taxon>Viruses incertae sedis</taxon>
        <taxon>Naldaviricetes</taxon>
        <taxon>Lefavirales</taxon>
        <taxon>Baculoviridae</taxon>
        <taxon>Alphabaculovirus</taxon>
        <taxon>Alphabaculovirus chrincludentis</taxon>
        <taxon>Alphabaculovirus alterchrincludentis</taxon>
    </lineage>
</organism>
<dbReference type="RefSeq" id="YP_009117040.1">
    <property type="nucleotide sequence ID" value="NC_026268.1"/>
</dbReference>
<keyword evidence="2" id="KW-1185">Reference proteome</keyword>
<dbReference type="OrthoDB" id="18599at10239"/>
<reference evidence="1 2" key="2">
    <citation type="journal article" date="2015" name="BMC Genomics">
        <title>The genome sequence of Pseudoplusia includens single nucleopolyhedrovirus and an analysis of p26 gene evolution in the baculoviruses.</title>
        <authorList>
            <person name="Craveiro S.R."/>
            <person name="Inglis P.W."/>
            <person name="Togawa R.C."/>
            <person name="Grynberg P."/>
            <person name="Melo F.L."/>
            <person name="Ribeiro Z.M.A."/>
            <person name="Ribeiro B.M."/>
            <person name="Bao S.N."/>
            <person name="Castro M.E.B."/>
        </authorList>
    </citation>
    <scope>NUCLEOTIDE SEQUENCE [LARGE SCALE GENOMIC DNA]</scope>
</reference>
<sequence>MYEPNNMNDSTGMNGLNNGSDSLQQQFHYDDEVLEVVIIENNDDDRDGYVELASATKLLAPLVTIRNFNKAVLWTNVNASQKLTRNNKNYIHVFALGKYLSSLRLNNKKFTRPSILLLKRLFCDLIMGAQSQVMDPLNEIKTQLCTLQECLNSNGNGQIYQPAFDGGNNINNNSNMLGGANDIGYDTIDSFREIIRTENATLFSNISSALDSVKSMQADLTNKLAFSNDTMVDSFKSIKDIIIRKNKGNENELLCGDFGSVARLSMARGQH</sequence>
<name>A0A0B4ZWH0_9ABAC</name>
<dbReference type="InterPro" id="IPR007765">
    <property type="entry name" value="Baculo_p24"/>
</dbReference>